<keyword evidence="6" id="KW-1185">Reference proteome</keyword>
<dbReference type="GO" id="GO:0016717">
    <property type="term" value="F:oxidoreductase activity, acting on paired donors, with oxidation of a pair of donors resulting in the reduction of molecular oxygen to two molecules of water"/>
    <property type="evidence" value="ECO:0007669"/>
    <property type="project" value="InterPro"/>
</dbReference>
<evidence type="ECO:0000313" key="5">
    <source>
        <dbReference type="EMBL" id="CAA2940151.1"/>
    </source>
</evidence>
<evidence type="ECO:0000313" key="6">
    <source>
        <dbReference type="Proteomes" id="UP000594638"/>
    </source>
</evidence>
<dbReference type="InterPro" id="IPR012171">
    <property type="entry name" value="Fatty_acid_desaturase"/>
</dbReference>
<accession>A0A8S0PJ86</accession>
<comment type="similarity">
    <text evidence="2">Belongs to the fatty acid desaturase type 1 family.</text>
</comment>
<comment type="caution">
    <text evidence="5">The sequence shown here is derived from an EMBL/GenBank/DDBJ whole genome shotgun (WGS) entry which is preliminary data.</text>
</comment>
<dbReference type="Gramene" id="OE9A113752T1">
    <property type="protein sequence ID" value="OE9A113752C1"/>
    <property type="gene ID" value="OE9A113752"/>
</dbReference>
<evidence type="ECO:0000256" key="3">
    <source>
        <dbReference type="ARBA" id="ARBA00023002"/>
    </source>
</evidence>
<sequence length="172" mass="19727">IPEHCWVKDPWRPCSYVVRDIVVALDLVAIALHFNSWILWPVYWFAQGTIFWAIFVIGHDCCHGSFSENPNLNNTWDTSCILPFLYRITDGESATGLTIKIIDMLKTTNHGYQRSTRIWTCRPNSSDTKSIFPCLHISCIWSPRNKGSHFNPYSDLFRSSESSNNTTPVEIG</sequence>
<dbReference type="PANTHER" id="PTHR32100">
    <property type="entry name" value="OMEGA-6 FATTY ACID DESATURASE, CHLOROPLASTIC"/>
    <property type="match status" value="1"/>
</dbReference>
<organism evidence="5 6">
    <name type="scientific">Olea europaea subsp. europaea</name>
    <dbReference type="NCBI Taxonomy" id="158383"/>
    <lineage>
        <taxon>Eukaryota</taxon>
        <taxon>Viridiplantae</taxon>
        <taxon>Streptophyta</taxon>
        <taxon>Embryophyta</taxon>
        <taxon>Tracheophyta</taxon>
        <taxon>Spermatophyta</taxon>
        <taxon>Magnoliopsida</taxon>
        <taxon>eudicotyledons</taxon>
        <taxon>Gunneridae</taxon>
        <taxon>Pentapetalae</taxon>
        <taxon>asterids</taxon>
        <taxon>lamiids</taxon>
        <taxon>Lamiales</taxon>
        <taxon>Oleaceae</taxon>
        <taxon>Oleeae</taxon>
        <taxon>Olea</taxon>
    </lineage>
</organism>
<reference evidence="5 6" key="1">
    <citation type="submission" date="2019-12" db="EMBL/GenBank/DDBJ databases">
        <authorList>
            <person name="Alioto T."/>
            <person name="Alioto T."/>
            <person name="Gomez Garrido J."/>
        </authorList>
    </citation>
    <scope>NUCLEOTIDE SEQUENCE [LARGE SCALE GENOMIC DNA]</scope>
</reference>
<protein>
    <submittedName>
        <fullName evidence="5">Omega-3 fatty acid desaturase, endoplasmic reticulum-like</fullName>
    </submittedName>
</protein>
<dbReference type="OrthoDB" id="1461976at2759"/>
<gene>
    <name evidence="5" type="ORF">OLEA9_A113752</name>
</gene>
<comment type="subcellular location">
    <subcellularLocation>
        <location evidence="1">Membrane</location>
    </subcellularLocation>
</comment>
<dbReference type="AlphaFoldDB" id="A0A8S0PJ86"/>
<dbReference type="Pfam" id="PF11960">
    <property type="entry name" value="DUF3474"/>
    <property type="match status" value="1"/>
</dbReference>
<dbReference type="Proteomes" id="UP000594638">
    <property type="component" value="Unassembled WGS sequence"/>
</dbReference>
<dbReference type="GO" id="GO:0016020">
    <property type="term" value="C:membrane"/>
    <property type="evidence" value="ECO:0007669"/>
    <property type="project" value="UniProtKB-SubCell"/>
</dbReference>
<keyword evidence="3" id="KW-0560">Oxidoreductase</keyword>
<feature type="non-terminal residue" evidence="5">
    <location>
        <position position="172"/>
    </location>
</feature>
<evidence type="ECO:0000259" key="4">
    <source>
        <dbReference type="Pfam" id="PF11960"/>
    </source>
</evidence>
<feature type="domain" description="Fatty acid desaturase N-terminal" evidence="4">
    <location>
        <begin position="1"/>
        <end position="29"/>
    </location>
</feature>
<name>A0A8S0PJ86_OLEEU</name>
<evidence type="ECO:0000256" key="2">
    <source>
        <dbReference type="ARBA" id="ARBA00009295"/>
    </source>
</evidence>
<dbReference type="InterPro" id="IPR021863">
    <property type="entry name" value="FAS_N"/>
</dbReference>
<evidence type="ECO:0000256" key="1">
    <source>
        <dbReference type="ARBA" id="ARBA00004370"/>
    </source>
</evidence>
<proteinExistence type="inferred from homology"/>
<dbReference type="EMBL" id="CACTIH010000045">
    <property type="protein sequence ID" value="CAA2940151.1"/>
    <property type="molecule type" value="Genomic_DNA"/>
</dbReference>